<accession>A0ACB7VJD6</accession>
<proteinExistence type="predicted"/>
<keyword evidence="2" id="KW-1185">Reference proteome</keyword>
<dbReference type="Proteomes" id="UP000827976">
    <property type="component" value="Chromosome 8"/>
</dbReference>
<comment type="caution">
    <text evidence="1">The sequence shown here is derived from an EMBL/GenBank/DDBJ whole genome shotgun (WGS) entry which is preliminary data.</text>
</comment>
<evidence type="ECO:0000313" key="2">
    <source>
        <dbReference type="Proteomes" id="UP000827976"/>
    </source>
</evidence>
<name>A0ACB7VJD6_DIOAL</name>
<reference evidence="2" key="1">
    <citation type="journal article" date="2022" name="Nat. Commun.">
        <title>Chromosome evolution and the genetic basis of agronomically important traits in greater yam.</title>
        <authorList>
            <person name="Bredeson J.V."/>
            <person name="Lyons J.B."/>
            <person name="Oniyinde I.O."/>
            <person name="Okereke N.R."/>
            <person name="Kolade O."/>
            <person name="Nnabue I."/>
            <person name="Nwadili C.O."/>
            <person name="Hribova E."/>
            <person name="Parker M."/>
            <person name="Nwogha J."/>
            <person name="Shu S."/>
            <person name="Carlson J."/>
            <person name="Kariba R."/>
            <person name="Muthemba S."/>
            <person name="Knop K."/>
            <person name="Barton G.J."/>
            <person name="Sherwood A.V."/>
            <person name="Lopez-Montes A."/>
            <person name="Asiedu R."/>
            <person name="Jamnadass R."/>
            <person name="Muchugi A."/>
            <person name="Goodstein D."/>
            <person name="Egesi C.N."/>
            <person name="Featherston J."/>
            <person name="Asfaw A."/>
            <person name="Simpson G.G."/>
            <person name="Dolezel J."/>
            <person name="Hendre P.S."/>
            <person name="Van Deynze A."/>
            <person name="Kumar P.L."/>
            <person name="Obidiegwu J.E."/>
            <person name="Bhattacharjee R."/>
            <person name="Rokhsar D.S."/>
        </authorList>
    </citation>
    <scope>NUCLEOTIDE SEQUENCE [LARGE SCALE GENOMIC DNA]</scope>
    <source>
        <strain evidence="2">cv. TDa95/00328</strain>
    </source>
</reference>
<gene>
    <name evidence="1" type="ORF">IHE45_08G050400</name>
</gene>
<sequence>MPELKEWMVRVGKVEDGVWMRRGASPRSPMAISVDNKENLPPWRSARRRRSPLPVWYPRTPLRDITVIVRALERSRARMEAAAAERRRLGIGTESSPRLLLSPSPLPPVSSPSGQTQSTPHPASNISDSTATTNPTVLATTTPPPADQSLETFSPPMSVKPSAKTLNPIEAEEKLCRSIDVIEKSVLKNLKKTKEQNTRRTTTARRSILLSMR</sequence>
<organism evidence="1 2">
    <name type="scientific">Dioscorea alata</name>
    <name type="common">Purple yam</name>
    <dbReference type="NCBI Taxonomy" id="55571"/>
    <lineage>
        <taxon>Eukaryota</taxon>
        <taxon>Viridiplantae</taxon>
        <taxon>Streptophyta</taxon>
        <taxon>Embryophyta</taxon>
        <taxon>Tracheophyta</taxon>
        <taxon>Spermatophyta</taxon>
        <taxon>Magnoliopsida</taxon>
        <taxon>Liliopsida</taxon>
        <taxon>Dioscoreales</taxon>
        <taxon>Dioscoreaceae</taxon>
        <taxon>Dioscorea</taxon>
    </lineage>
</organism>
<dbReference type="EMBL" id="CM037018">
    <property type="protein sequence ID" value="KAH7674110.1"/>
    <property type="molecule type" value="Genomic_DNA"/>
</dbReference>
<evidence type="ECO:0000313" key="1">
    <source>
        <dbReference type="EMBL" id="KAH7674110.1"/>
    </source>
</evidence>
<protein>
    <submittedName>
        <fullName evidence="1">Uncharacterized protein</fullName>
    </submittedName>
</protein>